<dbReference type="RefSeq" id="WP_061613435.1">
    <property type="nucleotide sequence ID" value="NZ_JEMA01001264.1"/>
</dbReference>
<feature type="region of interest" description="Disordered" evidence="1">
    <location>
        <begin position="157"/>
        <end position="180"/>
    </location>
</feature>
<name>A0A150PY59_SORCE</name>
<organism evidence="2 3">
    <name type="scientific">Sorangium cellulosum</name>
    <name type="common">Polyangium cellulosum</name>
    <dbReference type="NCBI Taxonomy" id="56"/>
    <lineage>
        <taxon>Bacteria</taxon>
        <taxon>Pseudomonadati</taxon>
        <taxon>Myxococcota</taxon>
        <taxon>Polyangia</taxon>
        <taxon>Polyangiales</taxon>
        <taxon>Polyangiaceae</taxon>
        <taxon>Sorangium</taxon>
    </lineage>
</organism>
<dbReference type="AlphaFoldDB" id="A0A150PY59"/>
<dbReference type="OrthoDB" id="5505260at2"/>
<dbReference type="EMBL" id="JEMA01001264">
    <property type="protein sequence ID" value="KYF60644.1"/>
    <property type="molecule type" value="Genomic_DNA"/>
</dbReference>
<dbReference type="Proteomes" id="UP000075260">
    <property type="component" value="Unassembled WGS sequence"/>
</dbReference>
<protein>
    <recommendedName>
        <fullName evidence="4">DUF4276 family protein</fullName>
    </recommendedName>
</protein>
<comment type="caution">
    <text evidence="2">The sequence shown here is derived from an EMBL/GenBank/DDBJ whole genome shotgun (WGS) entry which is preliminary data.</text>
</comment>
<evidence type="ECO:0008006" key="4">
    <source>
        <dbReference type="Google" id="ProtNLM"/>
    </source>
</evidence>
<evidence type="ECO:0000256" key="1">
    <source>
        <dbReference type="SAM" id="MobiDB-lite"/>
    </source>
</evidence>
<accession>A0A150PY59</accession>
<sequence length="190" mass="21882">MKKRRRLYVLCEDALQQRFVERLADRWGIGPRQRKIDASPRARGSAAQYVLERYTDAVRQWRAESHDPNVGLLVVVDGDEHGVARRRQQLAQRLKDSKQEPIAPSDPVAVIVPTWHIEAWIAWLCGHRPIDEQTRYKEDDEEGRVVARKIEHGAYSPQRAVDAWTPPASDEEAHVPSLTDARREVRRLGV</sequence>
<evidence type="ECO:0000313" key="3">
    <source>
        <dbReference type="Proteomes" id="UP000075260"/>
    </source>
</evidence>
<evidence type="ECO:0000313" key="2">
    <source>
        <dbReference type="EMBL" id="KYF60644.1"/>
    </source>
</evidence>
<proteinExistence type="predicted"/>
<reference evidence="2 3" key="1">
    <citation type="submission" date="2014-02" db="EMBL/GenBank/DDBJ databases">
        <title>The small core and large imbalanced accessory genome model reveals a collaborative survival strategy of Sorangium cellulosum strains in nature.</title>
        <authorList>
            <person name="Han K."/>
            <person name="Peng R."/>
            <person name="Blom J."/>
            <person name="Li Y.-Z."/>
        </authorList>
    </citation>
    <scope>NUCLEOTIDE SEQUENCE [LARGE SCALE GENOMIC DNA]</scope>
    <source>
        <strain evidence="2 3">So0008-312</strain>
    </source>
</reference>
<gene>
    <name evidence="2" type="ORF">BE15_15255</name>
</gene>